<protein>
    <recommendedName>
        <fullName evidence="5">Neurotransmitter-gated ion-channel transmembrane domain-containing protein</fullName>
    </recommendedName>
</protein>
<evidence type="ECO:0008006" key="5">
    <source>
        <dbReference type="Google" id="ProtNLM"/>
    </source>
</evidence>
<accession>A0A8S4A3N1</accession>
<organism evidence="3 4">
    <name type="scientific">Candidula unifasciata</name>
    <dbReference type="NCBI Taxonomy" id="100452"/>
    <lineage>
        <taxon>Eukaryota</taxon>
        <taxon>Metazoa</taxon>
        <taxon>Spiralia</taxon>
        <taxon>Lophotrochozoa</taxon>
        <taxon>Mollusca</taxon>
        <taxon>Gastropoda</taxon>
        <taxon>Heterobranchia</taxon>
        <taxon>Euthyneura</taxon>
        <taxon>Panpulmonata</taxon>
        <taxon>Eupulmonata</taxon>
        <taxon>Stylommatophora</taxon>
        <taxon>Helicina</taxon>
        <taxon>Helicoidea</taxon>
        <taxon>Geomitridae</taxon>
        <taxon>Candidula</taxon>
    </lineage>
</organism>
<dbReference type="Proteomes" id="UP000678393">
    <property type="component" value="Unassembled WGS sequence"/>
</dbReference>
<dbReference type="FunFam" id="1.20.58.390:FF:000075">
    <property type="entry name" value="Neuronal acetylcholine receptor subunit alpha-9-II"/>
    <property type="match status" value="1"/>
</dbReference>
<dbReference type="GO" id="GO:0016020">
    <property type="term" value="C:membrane"/>
    <property type="evidence" value="ECO:0007669"/>
    <property type="project" value="InterPro"/>
</dbReference>
<feature type="non-terminal residue" evidence="3">
    <location>
        <position position="1"/>
    </location>
</feature>
<proteinExistence type="predicted"/>
<keyword evidence="2" id="KW-0472">Membrane</keyword>
<dbReference type="InterPro" id="IPR038050">
    <property type="entry name" value="Neuro_actylchol_rec"/>
</dbReference>
<evidence type="ECO:0000256" key="2">
    <source>
        <dbReference type="SAM" id="Phobius"/>
    </source>
</evidence>
<sequence length="117" mass="13741">QPVPQNDYYARYDIDKHPENGGISPRFTRKFTPNPASPSGDNTERQFLRVLQKVYQTIEKNEMRLEDQDRKDAIRNEWQQLALVIDRLLLFLFIVFTTGITLALILPGYYAHMREIA</sequence>
<dbReference type="AlphaFoldDB" id="A0A8S4A3N1"/>
<dbReference type="InterPro" id="IPR036719">
    <property type="entry name" value="Neuro-gated_channel_TM_sf"/>
</dbReference>
<dbReference type="EMBL" id="CAJHNH020007780">
    <property type="protein sequence ID" value="CAG5134980.1"/>
    <property type="molecule type" value="Genomic_DNA"/>
</dbReference>
<keyword evidence="2" id="KW-0812">Transmembrane</keyword>
<dbReference type="SUPFAM" id="SSF90112">
    <property type="entry name" value="Neurotransmitter-gated ion-channel transmembrane pore"/>
    <property type="match status" value="1"/>
</dbReference>
<dbReference type="GO" id="GO:0006811">
    <property type="term" value="P:monoatomic ion transport"/>
    <property type="evidence" value="ECO:0007669"/>
    <property type="project" value="InterPro"/>
</dbReference>
<feature type="region of interest" description="Disordered" evidence="1">
    <location>
        <begin position="13"/>
        <end position="43"/>
    </location>
</feature>
<dbReference type="Gene3D" id="1.20.58.390">
    <property type="entry name" value="Neurotransmitter-gated ion-channel transmembrane domain"/>
    <property type="match status" value="1"/>
</dbReference>
<keyword evidence="4" id="KW-1185">Reference proteome</keyword>
<dbReference type="OrthoDB" id="5975154at2759"/>
<evidence type="ECO:0000313" key="4">
    <source>
        <dbReference type="Proteomes" id="UP000678393"/>
    </source>
</evidence>
<name>A0A8S4A3N1_9EUPU</name>
<reference evidence="3" key="1">
    <citation type="submission" date="2021-04" db="EMBL/GenBank/DDBJ databases">
        <authorList>
            <consortium name="Molecular Ecology Group"/>
        </authorList>
    </citation>
    <scope>NUCLEOTIDE SEQUENCE</scope>
</reference>
<evidence type="ECO:0000313" key="3">
    <source>
        <dbReference type="EMBL" id="CAG5134980.1"/>
    </source>
</evidence>
<comment type="caution">
    <text evidence="3">The sequence shown here is derived from an EMBL/GenBank/DDBJ whole genome shotgun (WGS) entry which is preliminary data.</text>
</comment>
<evidence type="ECO:0000256" key="1">
    <source>
        <dbReference type="SAM" id="MobiDB-lite"/>
    </source>
</evidence>
<feature type="transmembrane region" description="Helical" evidence="2">
    <location>
        <begin position="88"/>
        <end position="110"/>
    </location>
</feature>
<gene>
    <name evidence="3" type="ORF">CUNI_LOCUS20538</name>
</gene>
<keyword evidence="2" id="KW-1133">Transmembrane helix</keyword>